<evidence type="ECO:0000256" key="16">
    <source>
        <dbReference type="SAM" id="MobiDB-lite"/>
    </source>
</evidence>
<feature type="compositionally biased region" description="Polar residues" evidence="16">
    <location>
        <begin position="34"/>
        <end position="45"/>
    </location>
</feature>
<dbReference type="EC" id="2.7.7.49" evidence="1"/>
<evidence type="ECO:0000259" key="17">
    <source>
        <dbReference type="PROSITE" id="PS50878"/>
    </source>
</evidence>
<evidence type="ECO:0000256" key="15">
    <source>
        <dbReference type="ARBA" id="ARBA00023172"/>
    </source>
</evidence>
<feature type="compositionally biased region" description="Basic and acidic residues" evidence="16">
    <location>
        <begin position="46"/>
        <end position="61"/>
    </location>
</feature>
<organism evidence="19 20">
    <name type="scientific">Phytophthora nicotianae P1976</name>
    <dbReference type="NCBI Taxonomy" id="1317066"/>
    <lineage>
        <taxon>Eukaryota</taxon>
        <taxon>Sar</taxon>
        <taxon>Stramenopiles</taxon>
        <taxon>Oomycota</taxon>
        <taxon>Peronosporomycetes</taxon>
        <taxon>Peronosporales</taxon>
        <taxon>Peronosporaceae</taxon>
        <taxon>Phytophthora</taxon>
    </lineage>
</organism>
<dbReference type="Pfam" id="PF24626">
    <property type="entry name" value="SH3_Tf2-1"/>
    <property type="match status" value="1"/>
</dbReference>
<feature type="region of interest" description="Disordered" evidence="16">
    <location>
        <begin position="1307"/>
        <end position="1391"/>
    </location>
</feature>
<evidence type="ECO:0000256" key="13">
    <source>
        <dbReference type="ARBA" id="ARBA00022932"/>
    </source>
</evidence>
<evidence type="ECO:0000313" key="20">
    <source>
        <dbReference type="Proteomes" id="UP000028582"/>
    </source>
</evidence>
<keyword evidence="2" id="KW-0645">Protease</keyword>
<dbReference type="FunFam" id="3.10.10.10:FF:000002">
    <property type="entry name" value="Retrovirus-related Pol polyprotein from transposon 17.6-like protein"/>
    <property type="match status" value="1"/>
</dbReference>
<proteinExistence type="predicted"/>
<dbReference type="GO" id="GO:0003677">
    <property type="term" value="F:DNA binding"/>
    <property type="evidence" value="ECO:0007669"/>
    <property type="project" value="UniProtKB-KW"/>
</dbReference>
<keyword evidence="12" id="KW-0695">RNA-directed DNA polymerase</keyword>
<evidence type="ECO:0000313" key="19">
    <source>
        <dbReference type="EMBL" id="ETO60755.1"/>
    </source>
</evidence>
<feature type="region of interest" description="Disordered" evidence="16">
    <location>
        <begin position="1"/>
        <end position="141"/>
    </location>
</feature>
<dbReference type="InterPro" id="IPR012337">
    <property type="entry name" value="RNaseH-like_sf"/>
</dbReference>
<dbReference type="Gene3D" id="1.10.340.70">
    <property type="match status" value="1"/>
</dbReference>
<dbReference type="InterPro" id="IPR001584">
    <property type="entry name" value="Integrase_cat-core"/>
</dbReference>
<dbReference type="Pfam" id="PF00078">
    <property type="entry name" value="RVT_1"/>
    <property type="match status" value="1"/>
</dbReference>
<keyword evidence="4" id="KW-0548">Nucleotidyltransferase</keyword>
<feature type="compositionally biased region" description="Acidic residues" evidence="16">
    <location>
        <begin position="525"/>
        <end position="535"/>
    </location>
</feature>
<keyword evidence="10" id="KW-0460">Magnesium</keyword>
<feature type="compositionally biased region" description="Basic and acidic residues" evidence="16">
    <location>
        <begin position="508"/>
        <end position="524"/>
    </location>
</feature>
<dbReference type="GO" id="GO:0046872">
    <property type="term" value="F:metal ion binding"/>
    <property type="evidence" value="ECO:0007669"/>
    <property type="project" value="UniProtKB-KW"/>
</dbReference>
<feature type="domain" description="Integrase catalytic" evidence="18">
    <location>
        <begin position="1545"/>
        <end position="1688"/>
    </location>
</feature>
<dbReference type="SUPFAM" id="SSF53098">
    <property type="entry name" value="Ribonuclease H-like"/>
    <property type="match status" value="1"/>
</dbReference>
<dbReference type="EMBL" id="ANJA01003889">
    <property type="protein sequence ID" value="ETO60755.1"/>
    <property type="molecule type" value="Genomic_DNA"/>
</dbReference>
<accession>A0A080Z294</accession>
<dbReference type="Gene3D" id="3.10.10.10">
    <property type="entry name" value="HIV Type 1 Reverse Transcriptase, subunit A, domain 1"/>
    <property type="match status" value="1"/>
</dbReference>
<dbReference type="InterPro" id="IPR043128">
    <property type="entry name" value="Rev_trsase/Diguanyl_cyclase"/>
</dbReference>
<feature type="domain" description="Reverse transcriptase" evidence="17">
    <location>
        <begin position="890"/>
        <end position="1069"/>
    </location>
</feature>
<dbReference type="Pfam" id="PF17917">
    <property type="entry name" value="RT_RNaseH"/>
    <property type="match status" value="1"/>
</dbReference>
<evidence type="ECO:0000259" key="18">
    <source>
        <dbReference type="PROSITE" id="PS50994"/>
    </source>
</evidence>
<dbReference type="Proteomes" id="UP000028582">
    <property type="component" value="Unassembled WGS sequence"/>
</dbReference>
<dbReference type="GO" id="GO:0004519">
    <property type="term" value="F:endonuclease activity"/>
    <property type="evidence" value="ECO:0007669"/>
    <property type="project" value="UniProtKB-KW"/>
</dbReference>
<dbReference type="Pfam" id="PF17921">
    <property type="entry name" value="Integrase_H2C2"/>
    <property type="match status" value="1"/>
</dbReference>
<evidence type="ECO:0000256" key="11">
    <source>
        <dbReference type="ARBA" id="ARBA00022908"/>
    </source>
</evidence>
<name>A0A080Z294_PHYNI</name>
<dbReference type="CDD" id="cd09274">
    <property type="entry name" value="RNase_HI_RT_Ty3"/>
    <property type="match status" value="1"/>
</dbReference>
<dbReference type="Gene3D" id="3.30.420.10">
    <property type="entry name" value="Ribonuclease H-like superfamily/Ribonuclease H"/>
    <property type="match status" value="1"/>
</dbReference>
<feature type="region of interest" description="Disordered" evidence="16">
    <location>
        <begin position="1826"/>
        <end position="1845"/>
    </location>
</feature>
<dbReference type="InterPro" id="IPR056924">
    <property type="entry name" value="SH3_Tf2-1"/>
</dbReference>
<dbReference type="SUPFAM" id="SSF56672">
    <property type="entry name" value="DNA/RNA polymerases"/>
    <property type="match status" value="1"/>
</dbReference>
<dbReference type="GO" id="GO:0003964">
    <property type="term" value="F:RNA-directed DNA polymerase activity"/>
    <property type="evidence" value="ECO:0007669"/>
    <property type="project" value="UniProtKB-KW"/>
</dbReference>
<evidence type="ECO:0000256" key="1">
    <source>
        <dbReference type="ARBA" id="ARBA00012493"/>
    </source>
</evidence>
<dbReference type="InterPro" id="IPR021109">
    <property type="entry name" value="Peptidase_aspartic_dom_sf"/>
</dbReference>
<dbReference type="Gene3D" id="2.40.70.10">
    <property type="entry name" value="Acid Proteases"/>
    <property type="match status" value="1"/>
</dbReference>
<evidence type="ECO:0000256" key="14">
    <source>
        <dbReference type="ARBA" id="ARBA00023125"/>
    </source>
</evidence>
<evidence type="ECO:0000256" key="3">
    <source>
        <dbReference type="ARBA" id="ARBA00022679"/>
    </source>
</evidence>
<evidence type="ECO:0000256" key="7">
    <source>
        <dbReference type="ARBA" id="ARBA00022750"/>
    </source>
</evidence>
<evidence type="ECO:0000256" key="10">
    <source>
        <dbReference type="ARBA" id="ARBA00022842"/>
    </source>
</evidence>
<keyword evidence="11" id="KW-0229">DNA integration</keyword>
<dbReference type="GO" id="GO:0015074">
    <property type="term" value="P:DNA integration"/>
    <property type="evidence" value="ECO:0007669"/>
    <property type="project" value="UniProtKB-KW"/>
</dbReference>
<dbReference type="GO" id="GO:0003887">
    <property type="term" value="F:DNA-directed DNA polymerase activity"/>
    <property type="evidence" value="ECO:0007669"/>
    <property type="project" value="UniProtKB-KW"/>
</dbReference>
<dbReference type="InterPro" id="IPR000477">
    <property type="entry name" value="RT_dom"/>
</dbReference>
<dbReference type="GO" id="GO:0004190">
    <property type="term" value="F:aspartic-type endopeptidase activity"/>
    <property type="evidence" value="ECO:0007669"/>
    <property type="project" value="UniProtKB-KW"/>
</dbReference>
<feature type="region of interest" description="Disordered" evidence="16">
    <location>
        <begin position="508"/>
        <end position="536"/>
    </location>
</feature>
<dbReference type="FunFam" id="3.10.10.10:FF:000007">
    <property type="entry name" value="Retrovirus-related Pol polyprotein from transposon 17.6-like Protein"/>
    <property type="match status" value="1"/>
</dbReference>
<dbReference type="GO" id="GO:0006310">
    <property type="term" value="P:DNA recombination"/>
    <property type="evidence" value="ECO:0007669"/>
    <property type="project" value="UniProtKB-KW"/>
</dbReference>
<keyword evidence="5" id="KW-0540">Nuclease</keyword>
<dbReference type="InterPro" id="IPR036397">
    <property type="entry name" value="RNaseH_sf"/>
</dbReference>
<dbReference type="InterPro" id="IPR043502">
    <property type="entry name" value="DNA/RNA_pol_sf"/>
</dbReference>
<keyword evidence="9" id="KW-0378">Hydrolase</keyword>
<protein>
    <recommendedName>
        <fullName evidence="1">RNA-directed DNA polymerase</fullName>
        <ecNumber evidence="1">2.7.7.49</ecNumber>
    </recommendedName>
</protein>
<feature type="compositionally biased region" description="Acidic residues" evidence="16">
    <location>
        <begin position="1367"/>
        <end position="1382"/>
    </location>
</feature>
<keyword evidence="6" id="KW-0479">Metal-binding</keyword>
<dbReference type="SUPFAM" id="SSF50630">
    <property type="entry name" value="Acid proteases"/>
    <property type="match status" value="1"/>
</dbReference>
<keyword evidence="3" id="KW-0808">Transferase</keyword>
<dbReference type="CDD" id="cd01647">
    <property type="entry name" value="RT_LTR"/>
    <property type="match status" value="1"/>
</dbReference>
<evidence type="ECO:0000256" key="12">
    <source>
        <dbReference type="ARBA" id="ARBA00022918"/>
    </source>
</evidence>
<reference evidence="19 20" key="1">
    <citation type="submission" date="2013-11" db="EMBL/GenBank/DDBJ databases">
        <title>The Genome Sequence of Phytophthora parasitica P1976.</title>
        <authorList>
            <consortium name="The Broad Institute Genomics Platform"/>
            <person name="Russ C."/>
            <person name="Tyler B."/>
            <person name="Panabieres F."/>
            <person name="Shan W."/>
            <person name="Tripathy S."/>
            <person name="Grunwald N."/>
            <person name="Machado M."/>
            <person name="Johnson C.S."/>
            <person name="Walker B."/>
            <person name="Young S."/>
            <person name="Zeng Q."/>
            <person name="Gargeya S."/>
            <person name="Fitzgerald M."/>
            <person name="Haas B."/>
            <person name="Abouelleil A."/>
            <person name="Allen A.W."/>
            <person name="Alvarado L."/>
            <person name="Arachchi H.M."/>
            <person name="Berlin A.M."/>
            <person name="Chapman S.B."/>
            <person name="Gainer-Dewar J."/>
            <person name="Goldberg J."/>
            <person name="Griggs A."/>
            <person name="Gujja S."/>
            <person name="Hansen M."/>
            <person name="Howarth C."/>
            <person name="Imamovic A."/>
            <person name="Ireland A."/>
            <person name="Larimer J."/>
            <person name="McCowan C."/>
            <person name="Murphy C."/>
            <person name="Pearson M."/>
            <person name="Poon T.W."/>
            <person name="Priest M."/>
            <person name="Roberts A."/>
            <person name="Saif S."/>
            <person name="Shea T."/>
            <person name="Sisk P."/>
            <person name="Sykes S."/>
            <person name="Wortman J."/>
            <person name="Nusbaum C."/>
            <person name="Birren B."/>
        </authorList>
    </citation>
    <scope>NUCLEOTIDE SEQUENCE [LARGE SCALE GENOMIC DNA]</scope>
    <source>
        <strain evidence="19 20">P1976</strain>
    </source>
</reference>
<dbReference type="OrthoDB" id="123241at2759"/>
<comment type="caution">
    <text evidence="19">The sequence shown here is derived from an EMBL/GenBank/DDBJ whole genome shotgun (WGS) entry which is preliminary data.</text>
</comment>
<evidence type="ECO:0000256" key="6">
    <source>
        <dbReference type="ARBA" id="ARBA00022723"/>
    </source>
</evidence>
<dbReference type="PANTHER" id="PTHR37984">
    <property type="entry name" value="PROTEIN CBG26694"/>
    <property type="match status" value="1"/>
</dbReference>
<evidence type="ECO:0000256" key="9">
    <source>
        <dbReference type="ARBA" id="ARBA00022801"/>
    </source>
</evidence>
<keyword evidence="15" id="KW-0233">DNA recombination</keyword>
<dbReference type="FunFam" id="3.30.70.270:FF:000020">
    <property type="entry name" value="Transposon Tf2-6 polyprotein-like Protein"/>
    <property type="match status" value="1"/>
</dbReference>
<feature type="compositionally biased region" description="Acidic residues" evidence="16">
    <location>
        <begin position="1826"/>
        <end position="1841"/>
    </location>
</feature>
<keyword evidence="13" id="KW-0239">DNA-directed DNA polymerase</keyword>
<dbReference type="CDD" id="cd00303">
    <property type="entry name" value="retropepsin_like"/>
    <property type="match status" value="1"/>
</dbReference>
<keyword evidence="7" id="KW-0064">Aspartyl protease</keyword>
<keyword evidence="14" id="KW-0238">DNA-binding</keyword>
<keyword evidence="8" id="KW-0255">Endonuclease</keyword>
<dbReference type="PANTHER" id="PTHR37984:SF5">
    <property type="entry name" value="PROTEIN NYNRIN-LIKE"/>
    <property type="match status" value="1"/>
</dbReference>
<dbReference type="PROSITE" id="PS50878">
    <property type="entry name" value="RT_POL"/>
    <property type="match status" value="1"/>
</dbReference>
<dbReference type="GO" id="GO:0006508">
    <property type="term" value="P:proteolysis"/>
    <property type="evidence" value="ECO:0007669"/>
    <property type="project" value="UniProtKB-KW"/>
</dbReference>
<feature type="compositionally biased region" description="Basic and acidic residues" evidence="16">
    <location>
        <begin position="1"/>
        <end position="14"/>
    </location>
</feature>
<evidence type="ECO:0000256" key="8">
    <source>
        <dbReference type="ARBA" id="ARBA00022759"/>
    </source>
</evidence>
<sequence>MSGEGKEALVERGKNYKGARGVASVRTETVDIETGTNEKSSPTERTGSERDGEIKGSTERPKRGRVGTAEATERHDVAQDWETRATERPRRVQNADRGAMERSEAALKPQGKIEEREKTVEETVCSKRSKGALETTPEDAAGTRINQFSAIIGKVSSGRVEPVARNVEDDEESTKGMDSTEQYDRLFTDIELDMLERGDGPGVQNEPEEYDKELEERLITVDEDKILQRAKRNAKVQEEPTLADMSAVLGIPEEVLERTREVSSGDLGTPEYWLDWYANALETSTEAKRANRDFREVGVSEGTSLPMVNAVASDKDESTGAEVLTRDEEGREFMQNVCVRLEGTAASVSGNPEKGAGTLPFRWRSIIRNRVYELLKREWNEGKRPHQGSQRALENDEAEDGVPLLWDKEDEVWLDEGLLRGYLIEVGGTRNVAFLDRAVSWARRYFEAEARGIRDKLRERARDSPEIVNSGATSLATKGRKKATFQLPTEGGVAAVVEEAPEVYRVKAERAPRRPREPGLREADAGDNGEGDDDVVPQGKRVICSVGGMQALSDGYIDCCPSEMLADTGAIASLVDRRVLRRLGRDSESLRPYSGTLDSVSGHTIRVRGVIDLPVTLGTLEKTLPFVVTDHLFVDAIMGTDSLKAFRAVIDLEEQSMTLKETGDVVPLGVARVEETYAATISSSVRLEPGRQALVRSRVRGAVKDKSVVLVEGVPGTDNSLRVARTLCTATDGTVLVEVCNASTEEVEVGTGAYLAAVTITPESAFTAEALKREGTPDNISAVLSASSGNAETRVGKKEAEMTATMKSGNVDDFEVDFQDSSLGTEQRRLFVEMLKDMRDLFVETSKKPGRTELLRFSIDTGAHAPIKQPPYRVSKAEGDVMESEIQEYLDLGLIRPSTSPWASPVLMIRKPDGSMRFCIDYRKLNAVTVKDSYLMPLIDDILDVLGNAKLFSTMDIASGYWNVPMDPDSVEKTAFTSKFGLYEWLVMPFGLCNAVPAFERLMENVLVDLKWRVCLVYLDDCVVFSDDFPTHLVRVRQVLERFKRAGFKLEMKKCHWGRDQVAFLGHIVTPTGILPNPEKAKAVMNIERPHDLHTVRAFLGLTSYFRRYIPGFAAIAAPLERLKQKGVEFLWNDDCEVAFRQLQRALVKPPILVYPNFRERFKLYVDASHLVVGACLMQEVDKRDRAIAYASKMLVGSQRNWIYKTSGTTEIECWGIVWATRKFRCYLDHAEFDLFTDHQALTWIFGENTRTTNAKLARWAMELSQLRFKVHHRPGTSMGHVDGLSRLYHRPDDGVMGAIRMADLLNGDEGEGVDPGTPSPEEIQTMEGTPDPGGTSVENAEESVVPVRERLETAGPENGTPRDGPLEPDEPLTQAEQEEDLQSGTPLMHPSPVDVFGLDCDKFVEKQGRVPWMRALKAFLEDGALALDPQLRVSVLKMSPHYVMRNGVLMRLVHLGARAGPARTICVPAVPLPFVDMVLHYCHADIFSAHLGKTKTADKVRQHAYWHGWKRDVVEFVRECSICGGGKGHRPWRVGLMQRMPVQDLSGPFALLVVDAIGPLFATPRGNKYILVFVDYFTRWVEAFAVASLDTISFVNTMIEWVIYRHGVPERLLSDRGIKKLYGAAYHPQTQGLVERFNGTLMGMLRMFVNETQTDWDVYLPRVLFAYRTAFHEGLGDTPFFSLYGRDPILPLDLAFLNTGKEWKSNEIAVYRWKLYHSLRNSRRLVERQLLKAQDRHEKRLEKQVKVTYADGDAVWVYQYFRARVGDRRTKKLAFSWHGPYRVVGQVGENAYKIAIPAHPNKIVTVNVNRLKRFRGRWSRPYADEVPDNIEGDDSEEEAGPLEMNDLPSTSFVERLSTGGEETAFSGVSSPIVEIVAKRVEKRELQNLVLTATYETFWLARAALAPEFGALIRAFEDADRKRKGLPELRRNARLVDANADVDDADVMF</sequence>
<gene>
    <name evidence="19" type="ORF">F444_21113</name>
</gene>
<feature type="compositionally biased region" description="Basic and acidic residues" evidence="16">
    <location>
        <begin position="71"/>
        <end position="125"/>
    </location>
</feature>
<evidence type="ECO:0000256" key="2">
    <source>
        <dbReference type="ARBA" id="ARBA00022670"/>
    </source>
</evidence>
<dbReference type="FunFam" id="3.10.20.370:FF:000001">
    <property type="entry name" value="Retrovirus-related Pol polyprotein from transposon 17.6-like protein"/>
    <property type="match status" value="1"/>
</dbReference>
<dbReference type="InterPro" id="IPR050951">
    <property type="entry name" value="Retrovirus_Pol_polyprotein"/>
</dbReference>
<dbReference type="Gene3D" id="3.30.70.270">
    <property type="match status" value="2"/>
</dbReference>
<dbReference type="PROSITE" id="PS50994">
    <property type="entry name" value="INTEGRASE"/>
    <property type="match status" value="1"/>
</dbReference>
<dbReference type="InterPro" id="IPR041588">
    <property type="entry name" value="Integrase_H2C2"/>
</dbReference>
<dbReference type="InterPro" id="IPR041373">
    <property type="entry name" value="RT_RNaseH"/>
</dbReference>
<evidence type="ECO:0000256" key="4">
    <source>
        <dbReference type="ARBA" id="ARBA00022695"/>
    </source>
</evidence>
<evidence type="ECO:0000256" key="5">
    <source>
        <dbReference type="ARBA" id="ARBA00022722"/>
    </source>
</evidence>